<proteinExistence type="predicted"/>
<evidence type="ECO:0000313" key="4">
    <source>
        <dbReference type="Proteomes" id="UP000824214"/>
    </source>
</evidence>
<reference evidence="3" key="2">
    <citation type="submission" date="2021-04" db="EMBL/GenBank/DDBJ databases">
        <authorList>
            <person name="Gilroy R."/>
        </authorList>
    </citation>
    <scope>NUCLEOTIDE SEQUENCE</scope>
    <source>
        <strain evidence="3">ChiBcolR8-3208</strain>
    </source>
</reference>
<sequence length="915" mass="96696">MAFTEDGTLRGDLVDSISAISSQTGSSITSNFRFAKGADTLSELSILWSQPTMEVDEESTTPENNLGTADSDVLMGVRFRVDNGTIGLTAPIQLAALEEQETTSKTIEAFDGWVQSDGSLKAVALSTEYGVSDKEGNTYHIELVPGVEDDGTSSGELTEVAIQNSQTNLVSVTGSYTDAIAAEVPVPDYQALAVGASVPVQTTVTNLGTQPITSIDFQVGSESQQAHVTIQPGESATVTTNYTVVETAAGNGVLANPDYTVTATFGSGTTARAAASTGTINLNVPNLGVSTFETVQQEDGKRVLRFSLYNNSAAQLENSGRTVKVGLFSDPECTMAIESQYASFSAVSTGTRANGAEFTINSTTDLAAIDQGAYAGQITMDLAAYAQSDPENYMENGEIRSGGIAVYLKAWVEDSDNQVAELFTTNNVKSCNLQSLLELSDGEQVTVSSQVTYGADSTTVVPTLQNNSIQQKTSGYLIVDLLDESGNVIASQQTYTLENGTPTGLIQLDGESVATVQPITFNQKGAGVAYRFGESQTEASTGLTEIALSQIPLRMEDGVEAEGTTTFQVTAGASLTETTLTVLQEYLPATVTVNGNPYDVNDIASRTFSLPVGTATLDIVVTSGDKTHTYRVEITRPSTGGGTGGGGSTRYPITVPEEDHGTVSVSPSRASSGQTVTITVTPDEGYKVGSVTVKRPNGSTVPVTGQGNGKYIFTMPSGGVTVDVTFIPEDWPFVDVTEDKWYYDAVAYVYQQGIMVGMSETTFEPNTTVNRAQVVQMLYNLEGQPQVSGDSGFSDIRDGQWYAKAVAWASANDVVAGYEDGTFRPTRAVTREEFAQILYNYAKCKGYDLSASADLGKFPDAGQVSSWAETALGWANGNGLINGHDDGRLDPKGSTIRAQAASILMNFDKGFAQEG</sequence>
<name>A0A9D2LYN3_9FIRM</name>
<dbReference type="AlphaFoldDB" id="A0A9D2LYN3"/>
<dbReference type="PANTHER" id="PTHR43308">
    <property type="entry name" value="OUTER MEMBRANE PROTEIN ALPHA-RELATED"/>
    <property type="match status" value="1"/>
</dbReference>
<feature type="domain" description="SLH" evidence="2">
    <location>
        <begin position="789"/>
        <end position="852"/>
    </location>
</feature>
<dbReference type="Pfam" id="PF12733">
    <property type="entry name" value="Cadherin-like"/>
    <property type="match status" value="1"/>
</dbReference>
<comment type="caution">
    <text evidence="3">The sequence shown here is derived from an EMBL/GenBank/DDBJ whole genome shotgun (WGS) entry which is preliminary data.</text>
</comment>
<feature type="domain" description="SLH" evidence="2">
    <location>
        <begin position="729"/>
        <end position="788"/>
    </location>
</feature>
<dbReference type="PANTHER" id="PTHR43308:SF5">
    <property type="entry name" value="S-LAYER PROTEIN _ PEPTIDOGLYCAN ENDO-BETA-N-ACETYLGLUCOSAMINIDASE"/>
    <property type="match status" value="1"/>
</dbReference>
<evidence type="ECO:0000259" key="2">
    <source>
        <dbReference type="PROSITE" id="PS51272"/>
    </source>
</evidence>
<protein>
    <submittedName>
        <fullName evidence="3">S-layer homology domain-containing protein</fullName>
    </submittedName>
</protein>
<organism evidence="3 4">
    <name type="scientific">Candidatus Acutalibacter ornithocaccae</name>
    <dbReference type="NCBI Taxonomy" id="2838416"/>
    <lineage>
        <taxon>Bacteria</taxon>
        <taxon>Bacillati</taxon>
        <taxon>Bacillota</taxon>
        <taxon>Clostridia</taxon>
        <taxon>Eubacteriales</taxon>
        <taxon>Acutalibacteraceae</taxon>
        <taxon>Acutalibacter</taxon>
    </lineage>
</organism>
<feature type="domain" description="SLH" evidence="2">
    <location>
        <begin position="855"/>
        <end position="915"/>
    </location>
</feature>
<dbReference type="Pfam" id="PF18998">
    <property type="entry name" value="Flg_new_2"/>
    <property type="match status" value="1"/>
</dbReference>
<gene>
    <name evidence="3" type="ORF">H9942_06225</name>
</gene>
<evidence type="ECO:0000256" key="1">
    <source>
        <dbReference type="ARBA" id="ARBA00022737"/>
    </source>
</evidence>
<dbReference type="InterPro" id="IPR025883">
    <property type="entry name" value="Cadherin-like_domain"/>
</dbReference>
<accession>A0A9D2LYN3</accession>
<dbReference type="Proteomes" id="UP000824214">
    <property type="component" value="Unassembled WGS sequence"/>
</dbReference>
<reference evidence="3" key="1">
    <citation type="journal article" date="2021" name="PeerJ">
        <title>Extensive microbial diversity within the chicken gut microbiome revealed by metagenomics and culture.</title>
        <authorList>
            <person name="Gilroy R."/>
            <person name="Ravi A."/>
            <person name="Getino M."/>
            <person name="Pursley I."/>
            <person name="Horton D.L."/>
            <person name="Alikhan N.F."/>
            <person name="Baker D."/>
            <person name="Gharbi K."/>
            <person name="Hall N."/>
            <person name="Watson M."/>
            <person name="Adriaenssens E.M."/>
            <person name="Foster-Nyarko E."/>
            <person name="Jarju S."/>
            <person name="Secka A."/>
            <person name="Antonio M."/>
            <person name="Oren A."/>
            <person name="Chaudhuri R.R."/>
            <person name="La Ragione R."/>
            <person name="Hildebrand F."/>
            <person name="Pallen M.J."/>
        </authorList>
    </citation>
    <scope>NUCLEOTIDE SEQUENCE</scope>
    <source>
        <strain evidence="3">ChiBcolR8-3208</strain>
    </source>
</reference>
<evidence type="ECO:0000313" key="3">
    <source>
        <dbReference type="EMBL" id="HJB37648.1"/>
    </source>
</evidence>
<keyword evidence="1" id="KW-0677">Repeat</keyword>
<dbReference type="InterPro" id="IPR044060">
    <property type="entry name" value="Bacterial_rp_domain"/>
</dbReference>
<dbReference type="Pfam" id="PF00395">
    <property type="entry name" value="SLH"/>
    <property type="match status" value="3"/>
</dbReference>
<dbReference type="InterPro" id="IPR001119">
    <property type="entry name" value="SLH_dom"/>
</dbReference>
<dbReference type="EMBL" id="DWXZ01000130">
    <property type="protein sequence ID" value="HJB37648.1"/>
    <property type="molecule type" value="Genomic_DNA"/>
</dbReference>
<dbReference type="PROSITE" id="PS51272">
    <property type="entry name" value="SLH"/>
    <property type="match status" value="3"/>
</dbReference>
<dbReference type="InterPro" id="IPR051465">
    <property type="entry name" value="Cell_Envelope_Struct_Comp"/>
</dbReference>